<sequence>MITYDFNDLSPQFSSRMVVRLKLDSFTVHVWGSNAST</sequence>
<dbReference type="AlphaFoldDB" id="A0A0A9TPY5"/>
<proteinExistence type="predicted"/>
<reference evidence="1" key="1">
    <citation type="submission" date="2014-09" db="EMBL/GenBank/DDBJ databases">
        <authorList>
            <person name="Magalhaes I.L.F."/>
            <person name="Oliveira U."/>
            <person name="Santos F.R."/>
            <person name="Vidigal T.H.D.A."/>
            <person name="Brescovit A.D."/>
            <person name="Santos A.J."/>
        </authorList>
    </citation>
    <scope>NUCLEOTIDE SEQUENCE</scope>
    <source>
        <tissue evidence="1">Shoot tissue taken approximately 20 cm above the soil surface</tissue>
    </source>
</reference>
<reference evidence="1" key="2">
    <citation type="journal article" date="2015" name="Data Brief">
        <title>Shoot transcriptome of the giant reed, Arundo donax.</title>
        <authorList>
            <person name="Barrero R.A."/>
            <person name="Guerrero F.D."/>
            <person name="Moolhuijzen P."/>
            <person name="Goolsby J.A."/>
            <person name="Tidwell J."/>
            <person name="Bellgard S.E."/>
            <person name="Bellgard M.I."/>
        </authorList>
    </citation>
    <scope>NUCLEOTIDE SEQUENCE</scope>
    <source>
        <tissue evidence="1">Shoot tissue taken approximately 20 cm above the soil surface</tissue>
    </source>
</reference>
<dbReference type="EMBL" id="GBRH01281173">
    <property type="protein sequence ID" value="JAD16722.1"/>
    <property type="molecule type" value="Transcribed_RNA"/>
</dbReference>
<accession>A0A0A9TPY5</accession>
<protein>
    <submittedName>
        <fullName evidence="1">Uncharacterized protein</fullName>
    </submittedName>
</protein>
<organism evidence="1">
    <name type="scientific">Arundo donax</name>
    <name type="common">Giant reed</name>
    <name type="synonym">Donax arundinaceus</name>
    <dbReference type="NCBI Taxonomy" id="35708"/>
    <lineage>
        <taxon>Eukaryota</taxon>
        <taxon>Viridiplantae</taxon>
        <taxon>Streptophyta</taxon>
        <taxon>Embryophyta</taxon>
        <taxon>Tracheophyta</taxon>
        <taxon>Spermatophyta</taxon>
        <taxon>Magnoliopsida</taxon>
        <taxon>Liliopsida</taxon>
        <taxon>Poales</taxon>
        <taxon>Poaceae</taxon>
        <taxon>PACMAD clade</taxon>
        <taxon>Arundinoideae</taxon>
        <taxon>Arundineae</taxon>
        <taxon>Arundo</taxon>
    </lineage>
</organism>
<name>A0A0A9TPY5_ARUDO</name>
<evidence type="ECO:0000313" key="1">
    <source>
        <dbReference type="EMBL" id="JAD16722.1"/>
    </source>
</evidence>